<dbReference type="AlphaFoldDB" id="A0A8H9KVD8"/>
<reference evidence="1" key="1">
    <citation type="journal article" date="2014" name="Int. J. Syst. Evol. Microbiol.">
        <title>Complete genome sequence of Corynebacterium casei LMG S-19264T (=DSM 44701T), isolated from a smear-ripened cheese.</title>
        <authorList>
            <consortium name="US DOE Joint Genome Institute (JGI-PGF)"/>
            <person name="Walter F."/>
            <person name="Albersmeier A."/>
            <person name="Kalinowski J."/>
            <person name="Ruckert C."/>
        </authorList>
    </citation>
    <scope>NUCLEOTIDE SEQUENCE</scope>
    <source>
        <strain evidence="1">CGMCC 1.15966</strain>
    </source>
</reference>
<evidence type="ECO:0000313" key="1">
    <source>
        <dbReference type="EMBL" id="GGE30226.1"/>
    </source>
</evidence>
<organism evidence="1 2">
    <name type="scientific">Sphingobacterium cellulitidis</name>
    <dbReference type="NCBI Taxonomy" id="1768011"/>
    <lineage>
        <taxon>Bacteria</taxon>
        <taxon>Pseudomonadati</taxon>
        <taxon>Bacteroidota</taxon>
        <taxon>Sphingobacteriia</taxon>
        <taxon>Sphingobacteriales</taxon>
        <taxon>Sphingobacteriaceae</taxon>
        <taxon>Sphingobacterium</taxon>
    </lineage>
</organism>
<accession>A0A8H9KVD8</accession>
<keyword evidence="2" id="KW-1185">Reference proteome</keyword>
<dbReference type="PROSITE" id="PS51257">
    <property type="entry name" value="PROKAR_LIPOPROTEIN"/>
    <property type="match status" value="1"/>
</dbReference>
<dbReference type="Proteomes" id="UP000614460">
    <property type="component" value="Unassembled WGS sequence"/>
</dbReference>
<gene>
    <name evidence="1" type="ORF">GCM10011516_30060</name>
</gene>
<sequence length="71" mass="8313">MKRLWVYALVVILMIACREKRHTVYMSGDEFLEKVFPTYSPIGVEFSKVVDAVIEFDSARYVLDSDLVFKF</sequence>
<reference evidence="1" key="2">
    <citation type="submission" date="2020-09" db="EMBL/GenBank/DDBJ databases">
        <authorList>
            <person name="Sun Q."/>
            <person name="Zhou Y."/>
        </authorList>
    </citation>
    <scope>NUCLEOTIDE SEQUENCE</scope>
    <source>
        <strain evidence="1">CGMCC 1.15966</strain>
    </source>
</reference>
<protein>
    <submittedName>
        <fullName evidence="1">Uncharacterized protein</fullName>
    </submittedName>
</protein>
<proteinExistence type="predicted"/>
<evidence type="ECO:0000313" key="2">
    <source>
        <dbReference type="Proteomes" id="UP000614460"/>
    </source>
</evidence>
<dbReference type="EMBL" id="BMKM01000010">
    <property type="protein sequence ID" value="GGE30226.1"/>
    <property type="molecule type" value="Genomic_DNA"/>
</dbReference>
<comment type="caution">
    <text evidence="1">The sequence shown here is derived from an EMBL/GenBank/DDBJ whole genome shotgun (WGS) entry which is preliminary data.</text>
</comment>
<name>A0A8H9KVD8_9SPHI</name>
<dbReference type="RefSeq" id="WP_182499553.1">
    <property type="nucleotide sequence ID" value="NZ_BMKM01000010.1"/>
</dbReference>